<keyword evidence="2" id="KW-1185">Reference proteome</keyword>
<dbReference type="InterPro" id="IPR045424">
    <property type="entry name" value="DUF6509"/>
</dbReference>
<dbReference type="AlphaFoldDB" id="A0A927CW86"/>
<name>A0A927CW86_9BACI</name>
<organism evidence="1 2">
    <name type="scientific">Peribacillus faecalis</name>
    <dbReference type="NCBI Taxonomy" id="2772559"/>
    <lineage>
        <taxon>Bacteria</taxon>
        <taxon>Bacillati</taxon>
        <taxon>Bacillota</taxon>
        <taxon>Bacilli</taxon>
        <taxon>Bacillales</taxon>
        <taxon>Bacillaceae</taxon>
        <taxon>Peribacillus</taxon>
    </lineage>
</organism>
<sequence length="97" mass="11391">MLNITEFEVQLINDAFGILPGDRYEFLIYLDVPEEDELYNENGVYIRALYVVDGEEKKLLKYDLVESGENTVLDFDLEDDEIQVVTEFCEQHYIEAE</sequence>
<comment type="caution">
    <text evidence="1">The sequence shown here is derived from an EMBL/GenBank/DDBJ whole genome shotgun (WGS) entry which is preliminary data.</text>
</comment>
<reference evidence="1" key="1">
    <citation type="submission" date="2020-09" db="EMBL/GenBank/DDBJ databases">
        <title>Bacillus faecalis sp. nov., a moderately halophilic bacterium isolated from cow faeces.</title>
        <authorList>
            <person name="Jiang L."/>
            <person name="Lee J."/>
        </authorList>
    </citation>
    <scope>NUCLEOTIDE SEQUENCE</scope>
    <source>
        <strain evidence="1">AGMB 02131</strain>
    </source>
</reference>
<dbReference type="Proteomes" id="UP000602076">
    <property type="component" value="Unassembled WGS sequence"/>
</dbReference>
<evidence type="ECO:0000313" key="1">
    <source>
        <dbReference type="EMBL" id="MBD3108933.1"/>
    </source>
</evidence>
<gene>
    <name evidence="1" type="ORF">IEO70_11230</name>
</gene>
<proteinExistence type="predicted"/>
<evidence type="ECO:0000313" key="2">
    <source>
        <dbReference type="Proteomes" id="UP000602076"/>
    </source>
</evidence>
<accession>A0A927CW86</accession>
<dbReference type="RefSeq" id="WP_190998470.1">
    <property type="nucleotide sequence ID" value="NZ_JACXSI010000024.1"/>
</dbReference>
<dbReference type="EMBL" id="JACXSI010000024">
    <property type="protein sequence ID" value="MBD3108933.1"/>
    <property type="molecule type" value="Genomic_DNA"/>
</dbReference>
<dbReference type="Pfam" id="PF20119">
    <property type="entry name" value="DUF6509"/>
    <property type="match status" value="1"/>
</dbReference>
<protein>
    <submittedName>
        <fullName evidence="1">Pullulanase</fullName>
    </submittedName>
</protein>